<accession>A0ABP7TME9</accession>
<evidence type="ECO:0000313" key="2">
    <source>
        <dbReference type="EMBL" id="GAA4028483.1"/>
    </source>
</evidence>
<dbReference type="InterPro" id="IPR002629">
    <property type="entry name" value="Met_Synth_C/arc"/>
</dbReference>
<name>A0ABP7TME9_9PSEU</name>
<sequence>MPGLHPLEAARVVAGELPALPHLPELPARGVGADLIGRTAGLLVDLAVEVVPSGYRVTARPGRDHRRCVDQLRGDMDAMEEVLDGVRPEFFKVQAAGPWTLASMIELQRGHRVMTDHGALREFGDSLAEGLAQHVAEVSARTGAKVIVQLDEPMLPSVLAGSLPTPSGYGNVATVHAPEAEALLRNVITSVGAPVVVHCCADKPPVSLLRRAGASAIALDVALLSGKELLDELGEAWQEGVPLWLGVVPGVDPGKPVSLREATMPAFTLADRLGFDRARLSELAVPTPACGLAGATPQWARRALALVNDVAKAFVEPPERW</sequence>
<comment type="caution">
    <text evidence="2">The sequence shown here is derived from an EMBL/GenBank/DDBJ whole genome shotgun (WGS) entry which is preliminary data.</text>
</comment>
<feature type="domain" description="Cobalamin-independent methionine synthase MetE C-terminal/archaeal" evidence="1">
    <location>
        <begin position="22"/>
        <end position="312"/>
    </location>
</feature>
<dbReference type="Gene3D" id="3.20.20.210">
    <property type="match status" value="1"/>
</dbReference>
<dbReference type="EMBL" id="BAABAL010000019">
    <property type="protein sequence ID" value="GAA4028483.1"/>
    <property type="molecule type" value="Genomic_DNA"/>
</dbReference>
<reference evidence="3" key="1">
    <citation type="journal article" date="2019" name="Int. J. Syst. Evol. Microbiol.">
        <title>The Global Catalogue of Microorganisms (GCM) 10K type strain sequencing project: providing services to taxonomists for standard genome sequencing and annotation.</title>
        <authorList>
            <consortium name="The Broad Institute Genomics Platform"/>
            <consortium name="The Broad Institute Genome Sequencing Center for Infectious Disease"/>
            <person name="Wu L."/>
            <person name="Ma J."/>
        </authorList>
    </citation>
    <scope>NUCLEOTIDE SEQUENCE [LARGE SCALE GENOMIC DNA]</scope>
    <source>
        <strain evidence="3">JCM 17342</strain>
    </source>
</reference>
<dbReference type="Proteomes" id="UP001501747">
    <property type="component" value="Unassembled WGS sequence"/>
</dbReference>
<evidence type="ECO:0000313" key="3">
    <source>
        <dbReference type="Proteomes" id="UP001501747"/>
    </source>
</evidence>
<gene>
    <name evidence="2" type="ORF">GCM10022247_61820</name>
</gene>
<evidence type="ECO:0000259" key="1">
    <source>
        <dbReference type="Pfam" id="PF01717"/>
    </source>
</evidence>
<dbReference type="InterPro" id="IPR038071">
    <property type="entry name" value="UROD/MetE-like_sf"/>
</dbReference>
<proteinExistence type="predicted"/>
<organism evidence="2 3">
    <name type="scientific">Allokutzneria multivorans</name>
    <dbReference type="NCBI Taxonomy" id="1142134"/>
    <lineage>
        <taxon>Bacteria</taxon>
        <taxon>Bacillati</taxon>
        <taxon>Actinomycetota</taxon>
        <taxon>Actinomycetes</taxon>
        <taxon>Pseudonocardiales</taxon>
        <taxon>Pseudonocardiaceae</taxon>
        <taxon>Allokutzneria</taxon>
    </lineage>
</organism>
<dbReference type="Pfam" id="PF01717">
    <property type="entry name" value="Meth_synt_2"/>
    <property type="match status" value="1"/>
</dbReference>
<keyword evidence="3" id="KW-1185">Reference proteome</keyword>
<protein>
    <submittedName>
        <fullName evidence="2">Methionine synthase</fullName>
    </submittedName>
</protein>
<dbReference type="SUPFAM" id="SSF51726">
    <property type="entry name" value="UROD/MetE-like"/>
    <property type="match status" value="1"/>
</dbReference>